<feature type="region of interest" description="Disordered" evidence="2">
    <location>
        <begin position="750"/>
        <end position="775"/>
    </location>
</feature>
<dbReference type="PROSITE" id="PS50089">
    <property type="entry name" value="ZF_RING_2"/>
    <property type="match status" value="1"/>
</dbReference>
<proteinExistence type="predicted"/>
<feature type="domain" description="RING-type" evidence="4">
    <location>
        <begin position="873"/>
        <end position="917"/>
    </location>
</feature>
<dbReference type="Pfam" id="PF13920">
    <property type="entry name" value="zf-C3HC4_3"/>
    <property type="match status" value="1"/>
</dbReference>
<accession>A0AAE0BCI3</accession>
<evidence type="ECO:0000256" key="2">
    <source>
        <dbReference type="SAM" id="MobiDB-lite"/>
    </source>
</evidence>
<dbReference type="EMBL" id="LGRX02035567">
    <property type="protein sequence ID" value="KAK3234056.1"/>
    <property type="molecule type" value="Genomic_DNA"/>
</dbReference>
<dbReference type="Gene3D" id="1.25.40.20">
    <property type="entry name" value="Ankyrin repeat-containing domain"/>
    <property type="match status" value="1"/>
</dbReference>
<protein>
    <recommendedName>
        <fullName evidence="4">RING-type domain-containing protein</fullName>
    </recommendedName>
</protein>
<evidence type="ECO:0000313" key="5">
    <source>
        <dbReference type="EMBL" id="KAK3234056.1"/>
    </source>
</evidence>
<feature type="transmembrane region" description="Helical" evidence="3">
    <location>
        <begin position="370"/>
        <end position="393"/>
    </location>
</feature>
<dbReference type="SUPFAM" id="SSF57850">
    <property type="entry name" value="RING/U-box"/>
    <property type="match status" value="1"/>
</dbReference>
<feature type="transmembrane region" description="Helical" evidence="3">
    <location>
        <begin position="51"/>
        <end position="69"/>
    </location>
</feature>
<keyword evidence="3" id="KW-0812">Transmembrane</keyword>
<feature type="transmembrane region" description="Helical" evidence="3">
    <location>
        <begin position="220"/>
        <end position="239"/>
    </location>
</feature>
<dbReference type="GO" id="GO:0016567">
    <property type="term" value="P:protein ubiquitination"/>
    <property type="evidence" value="ECO:0007669"/>
    <property type="project" value="TreeGrafter"/>
</dbReference>
<dbReference type="Proteomes" id="UP001190700">
    <property type="component" value="Unassembled WGS sequence"/>
</dbReference>
<feature type="compositionally biased region" description="Basic and acidic residues" evidence="2">
    <location>
        <begin position="750"/>
        <end position="761"/>
    </location>
</feature>
<evidence type="ECO:0000256" key="3">
    <source>
        <dbReference type="SAM" id="Phobius"/>
    </source>
</evidence>
<keyword evidence="3" id="KW-0472">Membrane</keyword>
<feature type="compositionally biased region" description="Basic and acidic residues" evidence="2">
    <location>
        <begin position="242"/>
        <end position="254"/>
    </location>
</feature>
<dbReference type="PANTHER" id="PTHR22696:SF1">
    <property type="entry name" value="E3 UBIQUITIN-PROTEIN LIGASE RNF26"/>
    <property type="match status" value="1"/>
</dbReference>
<gene>
    <name evidence="5" type="ORF">CYMTET_55680</name>
</gene>
<evidence type="ECO:0000313" key="6">
    <source>
        <dbReference type="Proteomes" id="UP001190700"/>
    </source>
</evidence>
<organism evidence="5 6">
    <name type="scientific">Cymbomonas tetramitiformis</name>
    <dbReference type="NCBI Taxonomy" id="36881"/>
    <lineage>
        <taxon>Eukaryota</taxon>
        <taxon>Viridiplantae</taxon>
        <taxon>Chlorophyta</taxon>
        <taxon>Pyramimonadophyceae</taxon>
        <taxon>Pyramimonadales</taxon>
        <taxon>Pyramimonadaceae</taxon>
        <taxon>Cymbomonas</taxon>
    </lineage>
</organism>
<keyword evidence="1" id="KW-0862">Zinc</keyword>
<dbReference type="GO" id="GO:0006511">
    <property type="term" value="P:ubiquitin-dependent protein catabolic process"/>
    <property type="evidence" value="ECO:0007669"/>
    <property type="project" value="TreeGrafter"/>
</dbReference>
<feature type="transmembrane region" description="Helical" evidence="3">
    <location>
        <begin position="131"/>
        <end position="152"/>
    </location>
</feature>
<dbReference type="AlphaFoldDB" id="A0AAE0BCI3"/>
<dbReference type="InterPro" id="IPR036770">
    <property type="entry name" value="Ankyrin_rpt-contain_sf"/>
</dbReference>
<feature type="transmembrane region" description="Helical" evidence="3">
    <location>
        <begin position="89"/>
        <end position="119"/>
    </location>
</feature>
<keyword evidence="3" id="KW-1133">Transmembrane helix</keyword>
<dbReference type="SMART" id="SM00184">
    <property type="entry name" value="RING"/>
    <property type="match status" value="1"/>
</dbReference>
<dbReference type="InterPro" id="IPR001841">
    <property type="entry name" value="Znf_RING"/>
</dbReference>
<sequence>MRNRQKVRSQDESEGPSVQAGTTEAKQRGTSLWWKYRCTTALVESIITRCLWIRLVFISYIFFLVVLEYPDEYAPWFNEMKREAESDSLMSLLLLFGSAILVVAAYTPLVLPLACLPVTIPLAAVWHAADLYAGAVIPCAATMGFQAALRWARRTTRAVESLNWPALTRELPLEDAVRAHIKAVRYQAADCADSEARIRQLLLEGHDPSGAGPGGRPTPLMLAVAAPCPIPAVVILLLSHGREPPPRSRRDASCTRHPRASWRPPVHVEDADGRTALFHATAPWAISLVRGAGGCVHHNDHSYFTPLEHAAHRGRSSAVRALAPYSPWEYCQEALVLAVAAGDMESARTLISRRPRHLPRRSMRHALARGVSHLIVTMLLSTLAVCIVGDVALGWRLDARVAGSWLLLTATAAPLLLDGSRFKVDGRVIPWSAGCKATPKWLPGTRRRKLSWSWCLKVWWLFFVAYFLTAPLEFSVHSGLYGEVEAASGDGSAGALTCHFLPRDIIERVSGAQVAQWVESAARLTLKQLGGDWLHPALALLIAADLVGSPVWRYAQLLVWVIGMRSMEVLVFLSLLVGRWGEDRILRGPAMAEQIEDAAASFNSWVSSRDRSHAAKTSWLVWFRDDDFRGTKDMSFHVVAADHGSFLNKLYLRSDGMFQSSASELPHHCTSMGNAQSEWLYQLARQLFPPEAQEFNATSIPQMAAILGLAYSMILGCRLFVHSICGVAATGQLVHTMVHWHAGAAEAPRSDGVRPCGEERGSFAQGAARDREHTPRSSSILLSRLGFSRLAACSLFCCTQLRNQWFALWNSVKASGSVIHGALLWGARRVKCWHTMLWRMLLGSASAVYACIAKFTVKQTREETAKPAEQPRCVVCWEQQKNTVLLPCKHMATCLECTEQIASRSRTRRGFACPVCRSPVQDFFQVYS</sequence>
<dbReference type="GO" id="GO:0008270">
    <property type="term" value="F:zinc ion binding"/>
    <property type="evidence" value="ECO:0007669"/>
    <property type="project" value="UniProtKB-KW"/>
</dbReference>
<comment type="caution">
    <text evidence="5">The sequence shown here is derived from an EMBL/GenBank/DDBJ whole genome shotgun (WGS) entry which is preliminary data.</text>
</comment>
<dbReference type="Gene3D" id="3.30.40.10">
    <property type="entry name" value="Zinc/RING finger domain, C3HC4 (zinc finger)"/>
    <property type="match status" value="1"/>
</dbReference>
<dbReference type="SUPFAM" id="SSF48403">
    <property type="entry name" value="Ankyrin repeat"/>
    <property type="match status" value="1"/>
</dbReference>
<feature type="transmembrane region" description="Helical" evidence="3">
    <location>
        <begin position="450"/>
        <end position="468"/>
    </location>
</feature>
<keyword evidence="1" id="KW-0479">Metal-binding</keyword>
<evidence type="ECO:0000259" key="4">
    <source>
        <dbReference type="PROSITE" id="PS50089"/>
    </source>
</evidence>
<dbReference type="GO" id="GO:0061630">
    <property type="term" value="F:ubiquitin protein ligase activity"/>
    <property type="evidence" value="ECO:0007669"/>
    <property type="project" value="TreeGrafter"/>
</dbReference>
<feature type="region of interest" description="Disordered" evidence="2">
    <location>
        <begin position="242"/>
        <end position="266"/>
    </location>
</feature>
<keyword evidence="6" id="KW-1185">Reference proteome</keyword>
<dbReference type="PANTHER" id="PTHR22696">
    <property type="entry name" value="E3 UBIQUITIN-PROTEIN LIGASE RNF26"/>
    <property type="match status" value="1"/>
</dbReference>
<evidence type="ECO:0000256" key="1">
    <source>
        <dbReference type="PROSITE-ProRule" id="PRU00175"/>
    </source>
</evidence>
<keyword evidence="1" id="KW-0863">Zinc-finger</keyword>
<feature type="region of interest" description="Disordered" evidence="2">
    <location>
        <begin position="1"/>
        <end position="23"/>
    </location>
</feature>
<dbReference type="InterPro" id="IPR013083">
    <property type="entry name" value="Znf_RING/FYVE/PHD"/>
</dbReference>
<name>A0AAE0BCI3_9CHLO</name>
<reference evidence="5 6" key="1">
    <citation type="journal article" date="2015" name="Genome Biol. Evol.">
        <title>Comparative Genomics of a Bacterivorous Green Alga Reveals Evolutionary Causalities and Consequences of Phago-Mixotrophic Mode of Nutrition.</title>
        <authorList>
            <person name="Burns J.A."/>
            <person name="Paasch A."/>
            <person name="Narechania A."/>
            <person name="Kim E."/>
        </authorList>
    </citation>
    <scope>NUCLEOTIDE SEQUENCE [LARGE SCALE GENOMIC DNA]</scope>
    <source>
        <strain evidence="5 6">PLY_AMNH</strain>
    </source>
</reference>
<feature type="transmembrane region" description="Helical" evidence="3">
    <location>
        <begin position="399"/>
        <end position="417"/>
    </location>
</feature>